<keyword evidence="2" id="KW-1185">Reference proteome</keyword>
<dbReference type="AlphaFoldDB" id="A0A1B6VYK0"/>
<evidence type="ECO:0000313" key="2">
    <source>
        <dbReference type="Proteomes" id="UP000077726"/>
    </source>
</evidence>
<accession>A0A1B6VYK0</accession>
<gene>
    <name evidence="1" type="ORF">A7Q00_06505</name>
</gene>
<protein>
    <submittedName>
        <fullName evidence="1">Uncharacterized protein</fullName>
    </submittedName>
</protein>
<evidence type="ECO:0000313" key="1">
    <source>
        <dbReference type="EMBL" id="OAM42910.1"/>
    </source>
</evidence>
<proteinExistence type="predicted"/>
<dbReference type="STRING" id="1795832.A7Q00_06505"/>
<name>A0A1B6VYK0_9NEIS</name>
<dbReference type="EMBL" id="LXSQ01000016">
    <property type="protein sequence ID" value="OAM42910.1"/>
    <property type="molecule type" value="Genomic_DNA"/>
</dbReference>
<organism evidence="1 2">
    <name type="scientific">Eikenella halliae</name>
    <dbReference type="NCBI Taxonomy" id="1795832"/>
    <lineage>
        <taxon>Bacteria</taxon>
        <taxon>Pseudomonadati</taxon>
        <taxon>Pseudomonadota</taxon>
        <taxon>Betaproteobacteria</taxon>
        <taxon>Neisseriales</taxon>
        <taxon>Neisseriaceae</taxon>
        <taxon>Eikenella</taxon>
    </lineage>
</organism>
<reference evidence="2" key="1">
    <citation type="submission" date="2016-05" db="EMBL/GenBank/DDBJ databases">
        <title>Draft genome of Corynebacterium afermentans subsp. afermentans LCDC 88199T.</title>
        <authorList>
            <person name="Bernier A.-M."/>
            <person name="Bernard K."/>
        </authorList>
    </citation>
    <scope>NUCLEOTIDE SEQUENCE [LARGE SCALE GENOMIC DNA]</scope>
    <source>
        <strain evidence="2">NML130454</strain>
    </source>
</reference>
<dbReference type="Proteomes" id="UP000077726">
    <property type="component" value="Unassembled WGS sequence"/>
</dbReference>
<sequence>MRQEVKCALAIILPTFQVAPIRTMPFPHTLSALLFQMQNRLGIYSELNLNQDKATSSRQYR</sequence>
<comment type="caution">
    <text evidence="1">The sequence shown here is derived from an EMBL/GenBank/DDBJ whole genome shotgun (WGS) entry which is preliminary data.</text>
</comment>